<organism evidence="2 3">
    <name type="scientific">Sphingopyxis italica</name>
    <dbReference type="NCBI Taxonomy" id="1129133"/>
    <lineage>
        <taxon>Bacteria</taxon>
        <taxon>Pseudomonadati</taxon>
        <taxon>Pseudomonadota</taxon>
        <taxon>Alphaproteobacteria</taxon>
        <taxon>Sphingomonadales</taxon>
        <taxon>Sphingomonadaceae</taxon>
        <taxon>Sphingopyxis</taxon>
    </lineage>
</organism>
<keyword evidence="1" id="KW-0732">Signal</keyword>
<gene>
    <name evidence="2" type="ORF">GGR90_000963</name>
</gene>
<sequence>MKTKIAQAATFAFSAVGALAIFVGAVNYPATAANAAGMPAVGLVGAASTPAVSPLA</sequence>
<dbReference type="AlphaFoldDB" id="A0A7X5XPW4"/>
<evidence type="ECO:0000313" key="3">
    <source>
        <dbReference type="Proteomes" id="UP000535078"/>
    </source>
</evidence>
<comment type="caution">
    <text evidence="2">The sequence shown here is derived from an EMBL/GenBank/DDBJ whole genome shotgun (WGS) entry which is preliminary data.</text>
</comment>
<name>A0A7X5XPW4_9SPHN</name>
<feature type="signal peptide" evidence="1">
    <location>
        <begin position="1"/>
        <end position="20"/>
    </location>
</feature>
<dbReference type="EMBL" id="JAATIT010000001">
    <property type="protein sequence ID" value="NJB88811.1"/>
    <property type="molecule type" value="Genomic_DNA"/>
</dbReference>
<dbReference type="Proteomes" id="UP000535078">
    <property type="component" value="Unassembled WGS sequence"/>
</dbReference>
<protein>
    <submittedName>
        <fullName evidence="2">Uncharacterized protein</fullName>
    </submittedName>
</protein>
<reference evidence="2 3" key="1">
    <citation type="submission" date="2020-03" db="EMBL/GenBank/DDBJ databases">
        <title>Genomic Encyclopedia of Type Strains, Phase IV (KMG-IV): sequencing the most valuable type-strain genomes for metagenomic binning, comparative biology and taxonomic classification.</title>
        <authorList>
            <person name="Goeker M."/>
        </authorList>
    </citation>
    <scope>NUCLEOTIDE SEQUENCE [LARGE SCALE GENOMIC DNA]</scope>
    <source>
        <strain evidence="2 3">DSM 25229</strain>
    </source>
</reference>
<keyword evidence="3" id="KW-1185">Reference proteome</keyword>
<proteinExistence type="predicted"/>
<evidence type="ECO:0000256" key="1">
    <source>
        <dbReference type="SAM" id="SignalP"/>
    </source>
</evidence>
<feature type="chain" id="PRO_5030527097" evidence="1">
    <location>
        <begin position="21"/>
        <end position="56"/>
    </location>
</feature>
<evidence type="ECO:0000313" key="2">
    <source>
        <dbReference type="EMBL" id="NJB88811.1"/>
    </source>
</evidence>
<dbReference type="RefSeq" id="WP_167919795.1">
    <property type="nucleotide sequence ID" value="NZ_JAATIT010000001.1"/>
</dbReference>
<accession>A0A7X5XPW4</accession>